<evidence type="ECO:0000313" key="2">
    <source>
        <dbReference type="Proteomes" id="UP000091857"/>
    </source>
</evidence>
<organism evidence="1 2">
    <name type="scientific">Manihot esculenta</name>
    <name type="common">Cassava</name>
    <name type="synonym">Jatropha manihot</name>
    <dbReference type="NCBI Taxonomy" id="3983"/>
    <lineage>
        <taxon>Eukaryota</taxon>
        <taxon>Viridiplantae</taxon>
        <taxon>Streptophyta</taxon>
        <taxon>Embryophyta</taxon>
        <taxon>Tracheophyta</taxon>
        <taxon>Spermatophyta</taxon>
        <taxon>Magnoliopsida</taxon>
        <taxon>eudicotyledons</taxon>
        <taxon>Gunneridae</taxon>
        <taxon>Pentapetalae</taxon>
        <taxon>rosids</taxon>
        <taxon>fabids</taxon>
        <taxon>Malpighiales</taxon>
        <taxon>Euphorbiaceae</taxon>
        <taxon>Crotonoideae</taxon>
        <taxon>Manihoteae</taxon>
        <taxon>Manihot</taxon>
    </lineage>
</organism>
<gene>
    <name evidence="1" type="ORF">MANES_16G049870v8</name>
</gene>
<reference evidence="2" key="1">
    <citation type="journal article" date="2016" name="Nat. Biotechnol.">
        <title>Sequencing wild and cultivated cassava and related species reveals extensive interspecific hybridization and genetic diversity.</title>
        <authorList>
            <person name="Bredeson J.V."/>
            <person name="Lyons J.B."/>
            <person name="Prochnik S.E."/>
            <person name="Wu G.A."/>
            <person name="Ha C.M."/>
            <person name="Edsinger-Gonzales E."/>
            <person name="Grimwood J."/>
            <person name="Schmutz J."/>
            <person name="Rabbi I.Y."/>
            <person name="Egesi C."/>
            <person name="Nauluvula P."/>
            <person name="Lebot V."/>
            <person name="Ndunguru J."/>
            <person name="Mkamilo G."/>
            <person name="Bart R.S."/>
            <person name="Setter T.L."/>
            <person name="Gleadow R.M."/>
            <person name="Kulakow P."/>
            <person name="Ferguson M.E."/>
            <person name="Rounsley S."/>
            <person name="Rokhsar D.S."/>
        </authorList>
    </citation>
    <scope>NUCLEOTIDE SEQUENCE [LARGE SCALE GENOMIC DNA]</scope>
    <source>
        <strain evidence="2">cv. AM560-2</strain>
    </source>
</reference>
<evidence type="ECO:0000313" key="1">
    <source>
        <dbReference type="EMBL" id="KAG8635625.1"/>
    </source>
</evidence>
<name>A0ACB7G6C1_MANES</name>
<proteinExistence type="predicted"/>
<keyword evidence="2" id="KW-1185">Reference proteome</keyword>
<dbReference type="Proteomes" id="UP000091857">
    <property type="component" value="Chromosome 16"/>
</dbReference>
<dbReference type="EMBL" id="CM004402">
    <property type="protein sequence ID" value="KAG8635625.1"/>
    <property type="molecule type" value="Genomic_DNA"/>
</dbReference>
<accession>A0ACB7G6C1</accession>
<protein>
    <submittedName>
        <fullName evidence="1">Uncharacterized protein</fullName>
    </submittedName>
</protein>
<comment type="caution">
    <text evidence="1">The sequence shown here is derived from an EMBL/GenBank/DDBJ whole genome shotgun (WGS) entry which is preliminary data.</text>
</comment>
<sequence length="254" mass="28346">MAEVVHVIAGGPDKGKGKNKRVAEDVLAVEQEPWVKQEVRFSSTDKTIEFFQKDSLVIKILLNSYEVRQVLVDIGSSVNLLILNVFNKLGLNKNSLVRVFYPLVGLGDKIMVVLETINLPLVLGDEKYRRELYVEFAVVDIPFAYNVILSLPNLNYHSIILKLGAMCLKLPALGGIVMVRGNPRLAKDSHGHRAKSLGKSTMPIDLLEKSESHIKLKPVDPVEKVQLSKEQKVRFSTALTSETKTHLIELLKGK</sequence>